<feature type="transmembrane region" description="Helical" evidence="1">
    <location>
        <begin position="35"/>
        <end position="52"/>
    </location>
</feature>
<organism evidence="2 3">
    <name type="scientific">Streptomonospora nanhaiensis</name>
    <dbReference type="NCBI Taxonomy" id="1323731"/>
    <lineage>
        <taxon>Bacteria</taxon>
        <taxon>Bacillati</taxon>
        <taxon>Actinomycetota</taxon>
        <taxon>Actinomycetes</taxon>
        <taxon>Streptosporangiales</taxon>
        <taxon>Nocardiopsidaceae</taxon>
        <taxon>Streptomonospora</taxon>
    </lineage>
</organism>
<feature type="transmembrane region" description="Helical" evidence="1">
    <location>
        <begin position="12"/>
        <end position="29"/>
    </location>
</feature>
<proteinExistence type="predicted"/>
<dbReference type="Proteomes" id="UP000575985">
    <property type="component" value="Unassembled WGS sequence"/>
</dbReference>
<dbReference type="RefSeq" id="WP_179770126.1">
    <property type="nucleotide sequence ID" value="NZ_JACCFO010000001.1"/>
</dbReference>
<keyword evidence="1" id="KW-1133">Transmembrane helix</keyword>
<accession>A0A853BXA0</accession>
<protein>
    <submittedName>
        <fullName evidence="2">Positive regulator of sigma E activity</fullName>
    </submittedName>
</protein>
<name>A0A853BXA0_9ACTN</name>
<evidence type="ECO:0000256" key="1">
    <source>
        <dbReference type="SAM" id="Phobius"/>
    </source>
</evidence>
<gene>
    <name evidence="2" type="ORF">HNR12_005364</name>
</gene>
<evidence type="ECO:0000313" key="2">
    <source>
        <dbReference type="EMBL" id="NYI99087.1"/>
    </source>
</evidence>
<keyword evidence="1" id="KW-0472">Membrane</keyword>
<evidence type="ECO:0000313" key="3">
    <source>
        <dbReference type="Proteomes" id="UP000575985"/>
    </source>
</evidence>
<dbReference type="EMBL" id="JACCFO010000001">
    <property type="protein sequence ID" value="NYI99087.1"/>
    <property type="molecule type" value="Genomic_DNA"/>
</dbReference>
<keyword evidence="1" id="KW-0812">Transmembrane</keyword>
<keyword evidence="3" id="KW-1185">Reference proteome</keyword>
<comment type="caution">
    <text evidence="2">The sequence shown here is derived from an EMBL/GenBank/DDBJ whole genome shotgun (WGS) entry which is preliminary data.</text>
</comment>
<reference evidence="2 3" key="1">
    <citation type="submission" date="2020-07" db="EMBL/GenBank/DDBJ databases">
        <title>Sequencing the genomes of 1000 actinobacteria strains.</title>
        <authorList>
            <person name="Klenk H.-P."/>
        </authorList>
    </citation>
    <scope>NUCLEOTIDE SEQUENCE [LARGE SCALE GENOMIC DNA]</scope>
    <source>
        <strain evidence="2 3">DSM 45927</strain>
    </source>
</reference>
<dbReference type="AlphaFoldDB" id="A0A853BXA0"/>
<sequence>MTAHAERETPWTTPLVGLMIGALITQFLYFDGQNAATPVILGVLAAVVAWGRRDRTAALVRRVSGRRG</sequence>